<keyword evidence="1" id="KW-0812">Transmembrane</keyword>
<proteinExistence type="predicted"/>
<evidence type="ECO:0000256" key="1">
    <source>
        <dbReference type="SAM" id="Phobius"/>
    </source>
</evidence>
<sequence length="49" mass="5453">MCLKNGFIISGTKKYENPIFIYVLIICDSPNIIIVLCPAHLKNNFIGVA</sequence>
<feature type="transmembrane region" description="Helical" evidence="1">
    <location>
        <begin position="20"/>
        <end position="41"/>
    </location>
</feature>
<evidence type="ECO:0000313" key="3">
    <source>
        <dbReference type="Proteomes" id="UP000005974"/>
    </source>
</evidence>
<comment type="caution">
    <text evidence="2">The sequence shown here is derived from an EMBL/GenBank/DDBJ whole genome shotgun (WGS) entry which is preliminary data.</text>
</comment>
<reference evidence="2 3" key="1">
    <citation type="submission" date="2012-02" db="EMBL/GenBank/DDBJ databases">
        <title>The Genome Sequence of Bacteroides dorei CL02T12C06.</title>
        <authorList>
            <consortium name="The Broad Institute Genome Sequencing Platform"/>
            <person name="Earl A."/>
            <person name="Ward D."/>
            <person name="Feldgarden M."/>
            <person name="Gevers D."/>
            <person name="Zitomersky N.L."/>
            <person name="Coyne M.J."/>
            <person name="Comstock L.E."/>
            <person name="Young S.K."/>
            <person name="Zeng Q."/>
            <person name="Gargeya S."/>
            <person name="Fitzgerald M."/>
            <person name="Haas B."/>
            <person name="Abouelleil A."/>
            <person name="Alvarado L."/>
            <person name="Arachchi H.M."/>
            <person name="Berlin A."/>
            <person name="Chapman S.B."/>
            <person name="Gearin G."/>
            <person name="Goldberg J."/>
            <person name="Griggs A."/>
            <person name="Gujja S."/>
            <person name="Hansen M."/>
            <person name="Heiman D."/>
            <person name="Howarth C."/>
            <person name="Larimer J."/>
            <person name="Lui A."/>
            <person name="MacDonald P.J.P."/>
            <person name="McCowen C."/>
            <person name="Montmayeur A."/>
            <person name="Murphy C."/>
            <person name="Neiman D."/>
            <person name="Pearson M."/>
            <person name="Priest M."/>
            <person name="Roberts A."/>
            <person name="Saif S."/>
            <person name="Shea T."/>
            <person name="Sisk P."/>
            <person name="Stolte C."/>
            <person name="Sykes S."/>
            <person name="Wortman J."/>
            <person name="Nusbaum C."/>
            <person name="Birren B."/>
        </authorList>
    </citation>
    <scope>NUCLEOTIDE SEQUENCE [LARGE SCALE GENOMIC DNA]</scope>
    <source>
        <strain evidence="2 3">CL02T12C06</strain>
    </source>
</reference>
<accession>I9RAQ3</accession>
<evidence type="ECO:0000313" key="2">
    <source>
        <dbReference type="EMBL" id="EIY39203.1"/>
    </source>
</evidence>
<organism evidence="2 3">
    <name type="scientific">Phocaeicola dorei CL02T12C06</name>
    <dbReference type="NCBI Taxonomy" id="997876"/>
    <lineage>
        <taxon>Bacteria</taxon>
        <taxon>Pseudomonadati</taxon>
        <taxon>Bacteroidota</taxon>
        <taxon>Bacteroidia</taxon>
        <taxon>Bacteroidales</taxon>
        <taxon>Bacteroidaceae</taxon>
        <taxon>Phocaeicola</taxon>
    </lineage>
</organism>
<protein>
    <submittedName>
        <fullName evidence="2">Uncharacterized protein</fullName>
    </submittedName>
</protein>
<dbReference type="EMBL" id="AGXJ01000012">
    <property type="protein sequence ID" value="EIY39203.1"/>
    <property type="molecule type" value="Genomic_DNA"/>
</dbReference>
<keyword evidence="3" id="KW-1185">Reference proteome</keyword>
<dbReference type="AlphaFoldDB" id="I9RAQ3"/>
<name>I9RAQ3_9BACT</name>
<dbReference type="HOGENOM" id="CLU_3132225_0_0_10"/>
<gene>
    <name evidence="2" type="ORF">HMPREF1064_00566</name>
</gene>
<keyword evidence="1" id="KW-1133">Transmembrane helix</keyword>
<dbReference type="Proteomes" id="UP000005974">
    <property type="component" value="Unassembled WGS sequence"/>
</dbReference>
<keyword evidence="1" id="KW-0472">Membrane</keyword>